<evidence type="ECO:0000313" key="2">
    <source>
        <dbReference type="Proteomes" id="UP001140949"/>
    </source>
</evidence>
<gene>
    <name evidence="1" type="ORF">M6B38_192425</name>
</gene>
<comment type="caution">
    <text evidence="1">The sequence shown here is derived from an EMBL/GenBank/DDBJ whole genome shotgun (WGS) entry which is preliminary data.</text>
</comment>
<dbReference type="Proteomes" id="UP001140949">
    <property type="component" value="Unassembled WGS sequence"/>
</dbReference>
<reference evidence="1" key="2">
    <citation type="submission" date="2023-04" db="EMBL/GenBank/DDBJ databases">
        <authorList>
            <person name="Bruccoleri R.E."/>
            <person name="Oakeley E.J."/>
            <person name="Faust A.-M."/>
            <person name="Dessus-Babus S."/>
            <person name="Altorfer M."/>
            <person name="Burckhardt D."/>
            <person name="Oertli M."/>
            <person name="Naumann U."/>
            <person name="Petersen F."/>
            <person name="Wong J."/>
        </authorList>
    </citation>
    <scope>NUCLEOTIDE SEQUENCE</scope>
    <source>
        <strain evidence="1">GSM-AAB239-AS_SAM_17_03QT</strain>
        <tissue evidence="1">Leaf</tissue>
    </source>
</reference>
<dbReference type="EMBL" id="JANAVB010037220">
    <property type="protein sequence ID" value="KAJ6802516.1"/>
    <property type="molecule type" value="Genomic_DNA"/>
</dbReference>
<organism evidence="1 2">
    <name type="scientific">Iris pallida</name>
    <name type="common">Sweet iris</name>
    <dbReference type="NCBI Taxonomy" id="29817"/>
    <lineage>
        <taxon>Eukaryota</taxon>
        <taxon>Viridiplantae</taxon>
        <taxon>Streptophyta</taxon>
        <taxon>Embryophyta</taxon>
        <taxon>Tracheophyta</taxon>
        <taxon>Spermatophyta</taxon>
        <taxon>Magnoliopsida</taxon>
        <taxon>Liliopsida</taxon>
        <taxon>Asparagales</taxon>
        <taxon>Iridaceae</taxon>
        <taxon>Iridoideae</taxon>
        <taxon>Irideae</taxon>
        <taxon>Iris</taxon>
    </lineage>
</organism>
<reference evidence="1" key="1">
    <citation type="journal article" date="2023" name="GigaByte">
        <title>Genome assembly of the bearded iris, Iris pallida Lam.</title>
        <authorList>
            <person name="Bruccoleri R.E."/>
            <person name="Oakeley E.J."/>
            <person name="Faust A.M.E."/>
            <person name="Altorfer M."/>
            <person name="Dessus-Babus S."/>
            <person name="Burckhardt D."/>
            <person name="Oertli M."/>
            <person name="Naumann U."/>
            <person name="Petersen F."/>
            <person name="Wong J."/>
        </authorList>
    </citation>
    <scope>NUCLEOTIDE SEQUENCE</scope>
    <source>
        <strain evidence="1">GSM-AAB239-AS_SAM_17_03QT</strain>
    </source>
</reference>
<sequence length="64" mass="7255">MYPFFIEPTPAMSSLPLMGRLVEEITIFAMSTLPLSKYVGSLSTYYPYPQPECDKDNRSTNVLC</sequence>
<dbReference type="AlphaFoldDB" id="A0AAX6EER2"/>
<proteinExistence type="predicted"/>
<name>A0AAX6EER2_IRIPA</name>
<protein>
    <submittedName>
        <fullName evidence="1">Uncharacterized protein</fullName>
    </submittedName>
</protein>
<accession>A0AAX6EER2</accession>
<evidence type="ECO:0000313" key="1">
    <source>
        <dbReference type="EMBL" id="KAJ6802516.1"/>
    </source>
</evidence>
<keyword evidence="2" id="KW-1185">Reference proteome</keyword>